<sequence>MSCPPSAGFPGRKLAHVALATDGGVWWLQSHAANHGASSSTLMPRMEHHTTLSQHPQSTSSPWCPCTHGRDSFSKGDATSNNDCQSIAHISRIKLVVMSLFSRVTPHATSRQVGETCSSLTSQLLKPVTRIHDYQLIPCPEDPAPRLDLHASHIAVFVIPWVQIIHIPSPEHHTERWWLAQAPISPGFAPGRASQGSQAPFDDSALLAARCPAISHSHVLIFFYIRLVLSFTTQ</sequence>
<comment type="caution">
    <text evidence="1">The sequence shown here is derived from an EMBL/GenBank/DDBJ whole genome shotgun (WGS) entry which is preliminary data.</text>
</comment>
<proteinExistence type="predicted"/>
<reference evidence="1" key="2">
    <citation type="submission" date="2023-06" db="EMBL/GenBank/DDBJ databases">
        <authorList>
            <consortium name="Lawrence Berkeley National Laboratory"/>
            <person name="Haridas S."/>
            <person name="Hensen N."/>
            <person name="Bonometti L."/>
            <person name="Westerberg I."/>
            <person name="Brannstrom I.O."/>
            <person name="Guillou S."/>
            <person name="Cros-Aarteil S."/>
            <person name="Calhoun S."/>
            <person name="Kuo A."/>
            <person name="Mondo S."/>
            <person name="Pangilinan J."/>
            <person name="Riley R."/>
            <person name="Labutti K."/>
            <person name="Andreopoulos B."/>
            <person name="Lipzen A."/>
            <person name="Chen C."/>
            <person name="Yanf M."/>
            <person name="Daum C."/>
            <person name="Ng V."/>
            <person name="Clum A."/>
            <person name="Steindorff A."/>
            <person name="Ohm R."/>
            <person name="Martin F."/>
            <person name="Silar P."/>
            <person name="Natvig D."/>
            <person name="Lalanne C."/>
            <person name="Gautier V."/>
            <person name="Ament-Velasquez S.L."/>
            <person name="Kruys A."/>
            <person name="Hutchinson M.I."/>
            <person name="Powell A.J."/>
            <person name="Barry K."/>
            <person name="Miller A.N."/>
            <person name="Grigoriev I.V."/>
            <person name="Debuchy R."/>
            <person name="Gladieux P."/>
            <person name="Thoren M.H."/>
            <person name="Johannesson H."/>
        </authorList>
    </citation>
    <scope>NUCLEOTIDE SEQUENCE</scope>
    <source>
        <strain evidence="1">CBS 958.72</strain>
    </source>
</reference>
<accession>A0AAE0JU05</accession>
<organism evidence="1 2">
    <name type="scientific">Lasiosphaeria ovina</name>
    <dbReference type="NCBI Taxonomy" id="92902"/>
    <lineage>
        <taxon>Eukaryota</taxon>
        <taxon>Fungi</taxon>
        <taxon>Dikarya</taxon>
        <taxon>Ascomycota</taxon>
        <taxon>Pezizomycotina</taxon>
        <taxon>Sordariomycetes</taxon>
        <taxon>Sordariomycetidae</taxon>
        <taxon>Sordariales</taxon>
        <taxon>Lasiosphaeriaceae</taxon>
        <taxon>Lasiosphaeria</taxon>
    </lineage>
</organism>
<name>A0AAE0JU05_9PEZI</name>
<dbReference type="Proteomes" id="UP001287356">
    <property type="component" value="Unassembled WGS sequence"/>
</dbReference>
<gene>
    <name evidence="1" type="ORF">B0T24DRAFT_96395</name>
</gene>
<evidence type="ECO:0000313" key="2">
    <source>
        <dbReference type="Proteomes" id="UP001287356"/>
    </source>
</evidence>
<protein>
    <submittedName>
        <fullName evidence="1">Uncharacterized protein</fullName>
    </submittedName>
</protein>
<reference evidence="1" key="1">
    <citation type="journal article" date="2023" name="Mol. Phylogenet. Evol.">
        <title>Genome-scale phylogeny and comparative genomics of the fungal order Sordariales.</title>
        <authorList>
            <person name="Hensen N."/>
            <person name="Bonometti L."/>
            <person name="Westerberg I."/>
            <person name="Brannstrom I.O."/>
            <person name="Guillou S."/>
            <person name="Cros-Aarteil S."/>
            <person name="Calhoun S."/>
            <person name="Haridas S."/>
            <person name="Kuo A."/>
            <person name="Mondo S."/>
            <person name="Pangilinan J."/>
            <person name="Riley R."/>
            <person name="LaButti K."/>
            <person name="Andreopoulos B."/>
            <person name="Lipzen A."/>
            <person name="Chen C."/>
            <person name="Yan M."/>
            <person name="Daum C."/>
            <person name="Ng V."/>
            <person name="Clum A."/>
            <person name="Steindorff A."/>
            <person name="Ohm R.A."/>
            <person name="Martin F."/>
            <person name="Silar P."/>
            <person name="Natvig D.O."/>
            <person name="Lalanne C."/>
            <person name="Gautier V."/>
            <person name="Ament-Velasquez S.L."/>
            <person name="Kruys A."/>
            <person name="Hutchinson M.I."/>
            <person name="Powell A.J."/>
            <person name="Barry K."/>
            <person name="Miller A.N."/>
            <person name="Grigoriev I.V."/>
            <person name="Debuchy R."/>
            <person name="Gladieux P."/>
            <person name="Hiltunen Thoren M."/>
            <person name="Johannesson H."/>
        </authorList>
    </citation>
    <scope>NUCLEOTIDE SEQUENCE</scope>
    <source>
        <strain evidence="1">CBS 958.72</strain>
    </source>
</reference>
<keyword evidence="2" id="KW-1185">Reference proteome</keyword>
<evidence type="ECO:0000313" key="1">
    <source>
        <dbReference type="EMBL" id="KAK3361813.1"/>
    </source>
</evidence>
<dbReference type="AlphaFoldDB" id="A0AAE0JU05"/>
<dbReference type="EMBL" id="JAULSN010000010">
    <property type="protein sequence ID" value="KAK3361813.1"/>
    <property type="molecule type" value="Genomic_DNA"/>
</dbReference>